<gene>
    <name evidence="1" type="ORF">HFN_1958</name>
</gene>
<organism evidence="1 2">
    <name type="scientific">Helicobacter fennelliae MRY12-0050</name>
    <dbReference type="NCBI Taxonomy" id="1325130"/>
    <lineage>
        <taxon>Bacteria</taxon>
        <taxon>Pseudomonadati</taxon>
        <taxon>Campylobacterota</taxon>
        <taxon>Epsilonproteobacteria</taxon>
        <taxon>Campylobacterales</taxon>
        <taxon>Helicobacteraceae</taxon>
        <taxon>Helicobacter</taxon>
    </lineage>
</organism>
<dbReference type="AlphaFoldDB" id="T1D025"/>
<reference evidence="1 2" key="1">
    <citation type="journal article" date="2013" name="Genome Announc.">
        <title>Draft Genome Sequence of Helicobacter fennelliae Strain MRY12-0050, Isolated from a Bacteremia Patient.</title>
        <authorList>
            <person name="Rimbara E."/>
            <person name="Matsui M."/>
            <person name="Mori S."/>
            <person name="Suzuki S."/>
            <person name="Suzuki M."/>
            <person name="Kim H."/>
            <person name="Sekizuka T."/>
            <person name="Kuroda M."/>
            <person name="Shibayama K."/>
        </authorList>
    </citation>
    <scope>NUCLEOTIDE SEQUENCE [LARGE SCALE GENOMIC DNA]</scope>
    <source>
        <strain evidence="1 2">MRY12-0050</strain>
    </source>
</reference>
<protein>
    <submittedName>
        <fullName evidence="1">Uncharacterized protein</fullName>
    </submittedName>
</protein>
<dbReference type="RefSeq" id="WP_023947236.1">
    <property type="nucleotide sequence ID" value="NZ_BASD01000006.1"/>
</dbReference>
<accession>T1D025</accession>
<proteinExistence type="predicted"/>
<dbReference type="EMBL" id="BASD01000006">
    <property type="protein sequence ID" value="GAD18546.1"/>
    <property type="molecule type" value="Genomic_DNA"/>
</dbReference>
<evidence type="ECO:0000313" key="2">
    <source>
        <dbReference type="Proteomes" id="UP000018143"/>
    </source>
</evidence>
<evidence type="ECO:0000313" key="1">
    <source>
        <dbReference type="EMBL" id="GAD18546.1"/>
    </source>
</evidence>
<name>T1D025_9HELI</name>
<dbReference type="OrthoDB" id="9991988at2"/>
<keyword evidence="2" id="KW-1185">Reference proteome</keyword>
<comment type="caution">
    <text evidence="1">The sequence shown here is derived from an EMBL/GenBank/DDBJ whole genome shotgun (WGS) entry which is preliminary data.</text>
</comment>
<dbReference type="Proteomes" id="UP000018143">
    <property type="component" value="Unassembled WGS sequence"/>
</dbReference>
<sequence length="65" mass="7383">MSETIKFQCHIKISGKKLNELTGKTLTLMGNSKTIDENGEVVFDCELQERDKHKSFPITLEGEEL</sequence>
<dbReference type="STRING" id="1325130.HFN_1958"/>